<dbReference type="GO" id="GO:0035673">
    <property type="term" value="F:oligopeptide transmembrane transporter activity"/>
    <property type="evidence" value="ECO:0007669"/>
    <property type="project" value="InterPro"/>
</dbReference>
<dbReference type="PANTHER" id="PTHR31645:SF11">
    <property type="entry name" value="METAL-NICOTIANAMINE TRANSPORTER YSL1"/>
    <property type="match status" value="1"/>
</dbReference>
<evidence type="ECO:0000256" key="3">
    <source>
        <dbReference type="ARBA" id="ARBA00022448"/>
    </source>
</evidence>
<keyword evidence="6" id="KW-0472">Membrane</keyword>
<accession>A0A4D6LG92</accession>
<evidence type="ECO:0000256" key="6">
    <source>
        <dbReference type="ARBA" id="ARBA00023136"/>
    </source>
</evidence>
<sequence>MSLPAHGTTSLDPSETSADHLAVQATPPGTRSMNKTPTTPRPSSRSYPTARRQSLQTHSWSSYRLARTLPPPGAVSAAYQFAVSSPQTRLSHILFTPPSTTPSPRFLSPLFHYLNTSTQPNLGFSIPVTDIQPFMHFISGFTQINSRNHIDFRLNNNKNNQENANSATPPGRSSSLPGVVSVMVIPLMFPQLKWFYAVVAYIMGQYLPFCNAYKTGLIDMNMAYNYEKVALFMVTTISRRENDVMGRWGFPKPTYRDVGVFTLTSILRSPDTTSKFG</sequence>
<keyword evidence="4" id="KW-0812">Transmembrane</keyword>
<dbReference type="InterPro" id="IPR045035">
    <property type="entry name" value="YSL-like"/>
</dbReference>
<feature type="compositionally biased region" description="Polar residues" evidence="7">
    <location>
        <begin position="7"/>
        <end position="16"/>
    </location>
</feature>
<keyword evidence="3" id="KW-0813">Transport</keyword>
<dbReference type="GO" id="GO:0048316">
    <property type="term" value="P:seed development"/>
    <property type="evidence" value="ECO:0007669"/>
    <property type="project" value="TreeGrafter"/>
</dbReference>
<reference evidence="8 9" key="1">
    <citation type="submission" date="2019-04" db="EMBL/GenBank/DDBJ databases">
        <title>An improved genome assembly and genetic linkage map for asparagus bean, Vigna unguiculata ssp. sesquipedialis.</title>
        <authorList>
            <person name="Xia Q."/>
            <person name="Zhang R."/>
            <person name="Dong Y."/>
        </authorList>
    </citation>
    <scope>NUCLEOTIDE SEQUENCE [LARGE SCALE GENOMIC DNA]</scope>
    <source>
        <tissue evidence="8">Leaf</tissue>
    </source>
</reference>
<evidence type="ECO:0000313" key="8">
    <source>
        <dbReference type="EMBL" id="QCD87607.1"/>
    </source>
</evidence>
<feature type="compositionally biased region" description="Low complexity" evidence="7">
    <location>
        <begin position="36"/>
        <end position="52"/>
    </location>
</feature>
<feature type="region of interest" description="Disordered" evidence="7">
    <location>
        <begin position="1"/>
        <end position="63"/>
    </location>
</feature>
<proteinExistence type="inferred from homology"/>
<evidence type="ECO:0000313" key="9">
    <source>
        <dbReference type="Proteomes" id="UP000501690"/>
    </source>
</evidence>
<evidence type="ECO:0000256" key="5">
    <source>
        <dbReference type="ARBA" id="ARBA00022989"/>
    </source>
</evidence>
<evidence type="ECO:0000256" key="1">
    <source>
        <dbReference type="ARBA" id="ARBA00004141"/>
    </source>
</evidence>
<organism evidence="8 9">
    <name type="scientific">Vigna unguiculata</name>
    <name type="common">Cowpea</name>
    <dbReference type="NCBI Taxonomy" id="3917"/>
    <lineage>
        <taxon>Eukaryota</taxon>
        <taxon>Viridiplantae</taxon>
        <taxon>Streptophyta</taxon>
        <taxon>Embryophyta</taxon>
        <taxon>Tracheophyta</taxon>
        <taxon>Spermatophyta</taxon>
        <taxon>Magnoliopsida</taxon>
        <taxon>eudicotyledons</taxon>
        <taxon>Gunneridae</taxon>
        <taxon>Pentapetalae</taxon>
        <taxon>rosids</taxon>
        <taxon>fabids</taxon>
        <taxon>Fabales</taxon>
        <taxon>Fabaceae</taxon>
        <taxon>Papilionoideae</taxon>
        <taxon>50 kb inversion clade</taxon>
        <taxon>NPAAA clade</taxon>
        <taxon>indigoferoid/millettioid clade</taxon>
        <taxon>Phaseoleae</taxon>
        <taxon>Vigna</taxon>
    </lineage>
</organism>
<dbReference type="Proteomes" id="UP000501690">
    <property type="component" value="Linkage Group LG3"/>
</dbReference>
<dbReference type="Pfam" id="PF03169">
    <property type="entry name" value="OPT"/>
    <property type="match status" value="1"/>
</dbReference>
<gene>
    <name evidence="8" type="ORF">DEO72_LG3g2145</name>
</gene>
<protein>
    <submittedName>
        <fullName evidence="8">Uncharacterized protein</fullName>
    </submittedName>
</protein>
<dbReference type="GO" id="GO:0005886">
    <property type="term" value="C:plasma membrane"/>
    <property type="evidence" value="ECO:0007669"/>
    <property type="project" value="TreeGrafter"/>
</dbReference>
<dbReference type="EMBL" id="CP039347">
    <property type="protein sequence ID" value="QCD87607.1"/>
    <property type="molecule type" value="Genomic_DNA"/>
</dbReference>
<keyword evidence="5" id="KW-1133">Transmembrane helix</keyword>
<comment type="similarity">
    <text evidence="2">Belongs to the YSL (TC 2.A.67.2) family.</text>
</comment>
<evidence type="ECO:0000256" key="7">
    <source>
        <dbReference type="SAM" id="MobiDB-lite"/>
    </source>
</evidence>
<keyword evidence="9" id="KW-1185">Reference proteome</keyword>
<comment type="subcellular location">
    <subcellularLocation>
        <location evidence="1">Membrane</location>
        <topology evidence="1">Multi-pass membrane protein</topology>
    </subcellularLocation>
</comment>
<name>A0A4D6LG92_VIGUN</name>
<dbReference type="PANTHER" id="PTHR31645">
    <property type="entry name" value="OLIGOPEPTIDE TRANSPORTER YGL114W-RELATED"/>
    <property type="match status" value="1"/>
</dbReference>
<dbReference type="GO" id="GO:0010039">
    <property type="term" value="P:response to iron ion"/>
    <property type="evidence" value="ECO:0007669"/>
    <property type="project" value="TreeGrafter"/>
</dbReference>
<dbReference type="AlphaFoldDB" id="A0A4D6LG92"/>
<dbReference type="GO" id="GO:0051980">
    <property type="term" value="F:iron-nicotianamine transmembrane transporter activity"/>
    <property type="evidence" value="ECO:0007669"/>
    <property type="project" value="TreeGrafter"/>
</dbReference>
<evidence type="ECO:0000256" key="4">
    <source>
        <dbReference type="ARBA" id="ARBA00022692"/>
    </source>
</evidence>
<feature type="compositionally biased region" description="Polar residues" evidence="7">
    <location>
        <begin position="53"/>
        <end position="62"/>
    </location>
</feature>
<evidence type="ECO:0000256" key="2">
    <source>
        <dbReference type="ARBA" id="ARBA00010276"/>
    </source>
</evidence>
<dbReference type="InterPro" id="IPR004813">
    <property type="entry name" value="OPT"/>
</dbReference>